<keyword evidence="4" id="KW-0573">Peptidoglycan synthesis</keyword>
<dbReference type="Gene3D" id="1.20.58.90">
    <property type="match status" value="1"/>
</dbReference>
<dbReference type="PANTHER" id="PTHR36174">
    <property type="entry name" value="LIPID II:GLYCINE GLYCYLTRANSFERASE"/>
    <property type="match status" value="1"/>
</dbReference>
<keyword evidence="7" id="KW-0175">Coiled coil</keyword>
<keyword evidence="3" id="KW-0133">Cell shape</keyword>
<dbReference type="GO" id="GO:0009252">
    <property type="term" value="P:peptidoglycan biosynthetic process"/>
    <property type="evidence" value="ECO:0007669"/>
    <property type="project" value="UniProtKB-KW"/>
</dbReference>
<evidence type="ECO:0000256" key="4">
    <source>
        <dbReference type="ARBA" id="ARBA00022984"/>
    </source>
</evidence>
<dbReference type="PANTHER" id="PTHR36174:SF1">
    <property type="entry name" value="LIPID II:GLYCINE GLYCYLTRANSFERASE"/>
    <property type="match status" value="1"/>
</dbReference>
<dbReference type="OrthoDB" id="9785911at2"/>
<dbReference type="InterPro" id="IPR016181">
    <property type="entry name" value="Acyl_CoA_acyltransferase"/>
</dbReference>
<dbReference type="GO" id="GO:0071555">
    <property type="term" value="P:cell wall organization"/>
    <property type="evidence" value="ECO:0007669"/>
    <property type="project" value="UniProtKB-KW"/>
</dbReference>
<dbReference type="Pfam" id="PF02388">
    <property type="entry name" value="FemAB"/>
    <property type="match status" value="1"/>
</dbReference>
<dbReference type="RefSeq" id="WP_132279403.1">
    <property type="nucleotide sequence ID" value="NZ_SMGQ01000011.1"/>
</dbReference>
<comment type="similarity">
    <text evidence="1">Belongs to the FemABX family.</text>
</comment>
<dbReference type="EMBL" id="SMGQ01000011">
    <property type="protein sequence ID" value="TCK97880.1"/>
    <property type="molecule type" value="Genomic_DNA"/>
</dbReference>
<evidence type="ECO:0000256" key="1">
    <source>
        <dbReference type="ARBA" id="ARBA00009943"/>
    </source>
</evidence>
<evidence type="ECO:0000256" key="7">
    <source>
        <dbReference type="SAM" id="Coils"/>
    </source>
</evidence>
<reference evidence="8 9" key="1">
    <citation type="submission" date="2019-03" db="EMBL/GenBank/DDBJ databases">
        <title>Genomic Encyclopedia of Type Strains, Phase IV (KMG-IV): sequencing the most valuable type-strain genomes for metagenomic binning, comparative biology and taxonomic classification.</title>
        <authorList>
            <person name="Goeker M."/>
        </authorList>
    </citation>
    <scope>NUCLEOTIDE SEQUENCE [LARGE SCALE GENOMIC DNA]</scope>
    <source>
        <strain evidence="8 9">DSM 24176</strain>
    </source>
</reference>
<evidence type="ECO:0000256" key="3">
    <source>
        <dbReference type="ARBA" id="ARBA00022960"/>
    </source>
</evidence>
<dbReference type="SUPFAM" id="SSF55729">
    <property type="entry name" value="Acyl-CoA N-acyltransferases (Nat)"/>
    <property type="match status" value="2"/>
</dbReference>
<dbReference type="Proteomes" id="UP000294545">
    <property type="component" value="Unassembled WGS sequence"/>
</dbReference>
<dbReference type="GO" id="GO:0008360">
    <property type="term" value="P:regulation of cell shape"/>
    <property type="evidence" value="ECO:0007669"/>
    <property type="project" value="UniProtKB-KW"/>
</dbReference>
<dbReference type="GO" id="GO:0016755">
    <property type="term" value="F:aminoacyltransferase activity"/>
    <property type="evidence" value="ECO:0007669"/>
    <property type="project" value="InterPro"/>
</dbReference>
<gene>
    <name evidence="8" type="ORF">EDC19_0282</name>
</gene>
<proteinExistence type="inferred from homology"/>
<protein>
    <submittedName>
        <fullName evidence="8">Peptidoglycan pentaglycine glycine transferase (The first glycine)</fullName>
    </submittedName>
</protein>
<dbReference type="PROSITE" id="PS51191">
    <property type="entry name" value="FEMABX"/>
    <property type="match status" value="1"/>
</dbReference>
<accession>A0A4R1MZ46</accession>
<keyword evidence="9" id="KW-1185">Reference proteome</keyword>
<evidence type="ECO:0000256" key="6">
    <source>
        <dbReference type="ARBA" id="ARBA00023316"/>
    </source>
</evidence>
<evidence type="ECO:0000256" key="2">
    <source>
        <dbReference type="ARBA" id="ARBA00022679"/>
    </source>
</evidence>
<evidence type="ECO:0000313" key="8">
    <source>
        <dbReference type="EMBL" id="TCK97880.1"/>
    </source>
</evidence>
<name>A0A4R1MZ46_9FIRM</name>
<keyword evidence="5" id="KW-0012">Acyltransferase</keyword>
<dbReference type="AlphaFoldDB" id="A0A4R1MZ46"/>
<keyword evidence="6" id="KW-0961">Cell wall biogenesis/degradation</keyword>
<keyword evidence="2 8" id="KW-0808">Transferase</keyword>
<organism evidence="8 9">
    <name type="scientific">Natranaerovirga hydrolytica</name>
    <dbReference type="NCBI Taxonomy" id="680378"/>
    <lineage>
        <taxon>Bacteria</taxon>
        <taxon>Bacillati</taxon>
        <taxon>Bacillota</taxon>
        <taxon>Clostridia</taxon>
        <taxon>Lachnospirales</taxon>
        <taxon>Natranaerovirgaceae</taxon>
        <taxon>Natranaerovirga</taxon>
    </lineage>
</organism>
<feature type="coiled-coil region" evidence="7">
    <location>
        <begin position="246"/>
        <end position="280"/>
    </location>
</feature>
<sequence>MKFIHIKDNNLFNDFVENHQLGNELQTTYWGKFKSLFEWDYDTVGIEDDNHNIIAAAMILKRKIPCLKYNILYAPRGFVIEYEDKTIVEAFVKHIRQYAQKNAAIFVKIDPCIKKNKRNKEGEMIKSDKNSKQIINHLKKLGFRQQSSGLGFENIQPRFVFELDIKNKSLDEIFNNFHSKTRYNIRLAARKGITIYEGSREDLVEFERIMKITGQRDGFITRPLSYFEKLYDTLEQKGKMKLFIAKYNYKEGINNIDEEIKQLEKKKTIDTEKIKKLNLKKEELNEALNHNPDGIIVAGTIVLLTKKRACYLYGASDNIYRNLMPNYLIQWEMIKYAHQQKCETYDFRGVSGDLSPENPLYGLYKFKKGFNGELVEYIGEFDLVFNKILYKIWTFWIPKIKKILKKSK</sequence>
<dbReference type="Gene3D" id="3.40.630.30">
    <property type="match status" value="2"/>
</dbReference>
<dbReference type="InterPro" id="IPR003447">
    <property type="entry name" value="FEMABX"/>
</dbReference>
<comment type="caution">
    <text evidence="8">The sequence shown here is derived from an EMBL/GenBank/DDBJ whole genome shotgun (WGS) entry which is preliminary data.</text>
</comment>
<evidence type="ECO:0000313" key="9">
    <source>
        <dbReference type="Proteomes" id="UP000294545"/>
    </source>
</evidence>
<dbReference type="InterPro" id="IPR050644">
    <property type="entry name" value="PG_Glycine_Bridge_Synth"/>
</dbReference>
<evidence type="ECO:0000256" key="5">
    <source>
        <dbReference type="ARBA" id="ARBA00023315"/>
    </source>
</evidence>